<organism evidence="1">
    <name type="scientific">marine metagenome</name>
    <dbReference type="NCBI Taxonomy" id="408172"/>
    <lineage>
        <taxon>unclassified sequences</taxon>
        <taxon>metagenomes</taxon>
        <taxon>ecological metagenomes</taxon>
    </lineage>
</organism>
<name>A0A383ACD5_9ZZZZ</name>
<feature type="non-terminal residue" evidence="1">
    <location>
        <position position="1"/>
    </location>
</feature>
<accession>A0A383ACD5</accession>
<gene>
    <name evidence="1" type="ORF">METZ01_LOCUS458206</name>
</gene>
<reference evidence="1" key="1">
    <citation type="submission" date="2018-05" db="EMBL/GenBank/DDBJ databases">
        <authorList>
            <person name="Lanie J.A."/>
            <person name="Ng W.-L."/>
            <person name="Kazmierczak K.M."/>
            <person name="Andrzejewski T.M."/>
            <person name="Davidsen T.M."/>
            <person name="Wayne K.J."/>
            <person name="Tettelin H."/>
            <person name="Glass J.I."/>
            <person name="Rusch D."/>
            <person name="Podicherti R."/>
            <person name="Tsui H.-C.T."/>
            <person name="Winkler M.E."/>
        </authorList>
    </citation>
    <scope>NUCLEOTIDE SEQUENCE</scope>
</reference>
<sequence length="111" mass="12155">VVGALATRFLTGCDNQDDTRSLRQFLVQFQDGNHEGSDAAFHIRRSAAVELSIGNFAGKGVHCPGRRPQWDGIDVSRETEWFGVRRDADTGDEASSVFRELVIGDGKSAVF</sequence>
<dbReference type="EMBL" id="UINC01190955">
    <property type="protein sequence ID" value="SVE05352.1"/>
    <property type="molecule type" value="Genomic_DNA"/>
</dbReference>
<proteinExistence type="predicted"/>
<evidence type="ECO:0000313" key="1">
    <source>
        <dbReference type="EMBL" id="SVE05352.1"/>
    </source>
</evidence>
<dbReference type="AlphaFoldDB" id="A0A383ACD5"/>
<protein>
    <submittedName>
        <fullName evidence="1">Uncharacterized protein</fullName>
    </submittedName>
</protein>